<dbReference type="EMBL" id="JBBXMP010000086">
    <property type="protein sequence ID" value="KAL0063216.1"/>
    <property type="molecule type" value="Genomic_DNA"/>
</dbReference>
<organism evidence="3 4">
    <name type="scientific">Marasmius tenuissimus</name>
    <dbReference type="NCBI Taxonomy" id="585030"/>
    <lineage>
        <taxon>Eukaryota</taxon>
        <taxon>Fungi</taxon>
        <taxon>Dikarya</taxon>
        <taxon>Basidiomycota</taxon>
        <taxon>Agaricomycotina</taxon>
        <taxon>Agaricomycetes</taxon>
        <taxon>Agaricomycetidae</taxon>
        <taxon>Agaricales</taxon>
        <taxon>Marasmiineae</taxon>
        <taxon>Marasmiaceae</taxon>
        <taxon>Marasmius</taxon>
    </lineage>
</organism>
<feature type="coiled-coil region" evidence="1">
    <location>
        <begin position="92"/>
        <end position="126"/>
    </location>
</feature>
<keyword evidence="1" id="KW-0175">Coiled coil</keyword>
<evidence type="ECO:0000256" key="2">
    <source>
        <dbReference type="SAM" id="MobiDB-lite"/>
    </source>
</evidence>
<feature type="region of interest" description="Disordered" evidence="2">
    <location>
        <begin position="1"/>
        <end position="77"/>
    </location>
</feature>
<evidence type="ECO:0000256" key="1">
    <source>
        <dbReference type="SAM" id="Coils"/>
    </source>
</evidence>
<evidence type="ECO:0000313" key="3">
    <source>
        <dbReference type="EMBL" id="KAL0063216.1"/>
    </source>
</evidence>
<dbReference type="Proteomes" id="UP001437256">
    <property type="component" value="Unassembled WGS sequence"/>
</dbReference>
<evidence type="ECO:0000313" key="4">
    <source>
        <dbReference type="Proteomes" id="UP001437256"/>
    </source>
</evidence>
<gene>
    <name evidence="3" type="ORF">AAF712_009914</name>
</gene>
<name>A0ABR2ZNI1_9AGAR</name>
<protein>
    <submittedName>
        <fullName evidence="3">Uncharacterized protein</fullName>
    </submittedName>
</protein>
<accession>A0ABR2ZNI1</accession>
<reference evidence="3 4" key="1">
    <citation type="submission" date="2024-05" db="EMBL/GenBank/DDBJ databases">
        <title>A draft genome resource for the thread blight pathogen Marasmius tenuissimus strain MS-2.</title>
        <authorList>
            <person name="Yulfo-Soto G.E."/>
            <person name="Baruah I.K."/>
            <person name="Amoako-Attah I."/>
            <person name="Bukari Y."/>
            <person name="Meinhardt L.W."/>
            <person name="Bailey B.A."/>
            <person name="Cohen S.P."/>
        </authorList>
    </citation>
    <scope>NUCLEOTIDE SEQUENCE [LARGE SCALE GENOMIC DNA]</scope>
    <source>
        <strain evidence="3 4">MS-2</strain>
    </source>
</reference>
<comment type="caution">
    <text evidence="3">The sequence shown here is derived from an EMBL/GenBank/DDBJ whole genome shotgun (WGS) entry which is preliminary data.</text>
</comment>
<keyword evidence="4" id="KW-1185">Reference proteome</keyword>
<sequence length="401" mass="43992">MPPQRHHRTASQNAIAKDSCAGRASRRAVMQDERKAPAQKANAAGSAKPPDPVHWDSSCGEDDNVGTSAHARASRSTLTLANQPSKDAFRALAASKEQVGHLELELKQLKQQYAESMEELENSRHILDSYAGFLSVSILRSGAELKDILGSLNDEIAHHSAVIAELITSGGDSKDNLDDNSRFCADGILAHQLLERLRSSGSALRLAVFRKSLQGVLSWACQDLINDWTADDANSKLLEGIHASMKKEVLPSVSGRWKMLTRKYSNNTSHATLKQLVHKLTNDVLSLVRLMPDSSIVSKHRKDVGRSIESVLERAIQVDRALTEAATDEEWEAFCIRAGGKFDKKKMDKSTWSRSEGGEPVGLVVSSMGLGLKRTATGKSRRRWDIILKAKVLLEEDIKGS</sequence>
<proteinExistence type="predicted"/>